<dbReference type="EMBL" id="BAAANJ010000009">
    <property type="protein sequence ID" value="GAA1815330.1"/>
    <property type="molecule type" value="Genomic_DNA"/>
</dbReference>
<name>A0ABP4YHR3_9MICO</name>
<dbReference type="InterPro" id="IPR050982">
    <property type="entry name" value="Auxin_biosynth/cation_transpt"/>
</dbReference>
<keyword evidence="1" id="KW-0560">Oxidoreductase</keyword>
<dbReference type="PRINTS" id="PR00411">
    <property type="entry name" value="PNDRDTASEI"/>
</dbReference>
<keyword evidence="3" id="KW-1185">Reference proteome</keyword>
<dbReference type="SUPFAM" id="SSF51905">
    <property type="entry name" value="FAD/NAD(P)-binding domain"/>
    <property type="match status" value="1"/>
</dbReference>
<reference evidence="3" key="1">
    <citation type="journal article" date="2019" name="Int. J. Syst. Evol. Microbiol.">
        <title>The Global Catalogue of Microorganisms (GCM) 10K type strain sequencing project: providing services to taxonomists for standard genome sequencing and annotation.</title>
        <authorList>
            <consortium name="The Broad Institute Genomics Platform"/>
            <consortium name="The Broad Institute Genome Sequencing Center for Infectious Disease"/>
            <person name="Wu L."/>
            <person name="Ma J."/>
        </authorList>
    </citation>
    <scope>NUCLEOTIDE SEQUENCE [LARGE SCALE GENOMIC DNA]</scope>
    <source>
        <strain evidence="3">JCM 14322</strain>
    </source>
</reference>
<dbReference type="RefSeq" id="WP_344296767.1">
    <property type="nucleotide sequence ID" value="NZ_BAAANJ010000009.1"/>
</dbReference>
<dbReference type="PANTHER" id="PTHR43539">
    <property type="entry name" value="FLAVIN-BINDING MONOOXYGENASE-LIKE PROTEIN (AFU_ORTHOLOGUE AFUA_4G09220)"/>
    <property type="match status" value="1"/>
</dbReference>
<protein>
    <submittedName>
        <fullName evidence="2">NAD(P)-binding domain-containing protein</fullName>
    </submittedName>
</protein>
<dbReference type="PANTHER" id="PTHR43539:SF78">
    <property type="entry name" value="FLAVIN-CONTAINING MONOOXYGENASE"/>
    <property type="match status" value="1"/>
</dbReference>
<accession>A0ABP4YHR3</accession>
<dbReference type="Gene3D" id="3.50.50.60">
    <property type="entry name" value="FAD/NAD(P)-binding domain"/>
    <property type="match status" value="1"/>
</dbReference>
<proteinExistence type="predicted"/>
<dbReference type="Proteomes" id="UP001500002">
    <property type="component" value="Unassembled WGS sequence"/>
</dbReference>
<dbReference type="InterPro" id="IPR036188">
    <property type="entry name" value="FAD/NAD-bd_sf"/>
</dbReference>
<evidence type="ECO:0000313" key="2">
    <source>
        <dbReference type="EMBL" id="GAA1815330.1"/>
    </source>
</evidence>
<gene>
    <name evidence="2" type="ORF">GCM10009749_26320</name>
</gene>
<dbReference type="Pfam" id="PF13738">
    <property type="entry name" value="Pyr_redox_3"/>
    <property type="match status" value="1"/>
</dbReference>
<dbReference type="PRINTS" id="PR00368">
    <property type="entry name" value="FADPNR"/>
</dbReference>
<comment type="caution">
    <text evidence="2">The sequence shown here is derived from an EMBL/GenBank/DDBJ whole genome shotgun (WGS) entry which is preliminary data.</text>
</comment>
<organism evidence="2 3">
    <name type="scientific">Agromyces neolithicus</name>
    <dbReference type="NCBI Taxonomy" id="269420"/>
    <lineage>
        <taxon>Bacteria</taxon>
        <taxon>Bacillati</taxon>
        <taxon>Actinomycetota</taxon>
        <taxon>Actinomycetes</taxon>
        <taxon>Micrococcales</taxon>
        <taxon>Microbacteriaceae</taxon>
        <taxon>Agromyces</taxon>
    </lineage>
</organism>
<evidence type="ECO:0000313" key="3">
    <source>
        <dbReference type="Proteomes" id="UP001500002"/>
    </source>
</evidence>
<sequence>MTLIDLTVPSLQQRSLDTLPVAIIGAGPVGLAAAANLVERGIDFVVYEAGDEIASTIRQWGHTRLFSPWKHVVDPASRRLLEATGWQLPAAESLPTGTELVERYLEPLAALGVIADHIRTGVRVEAVTRQGMDRTRTARRASTPFLLRAHTADGVEEFMARAVIDTSGTYAHPNSLASSGLEPLGLADVADRVSHALPDVLGRERDHFAGRHTTVVGAGHSAANTLLALAELAEQEPGTRITWLIRNASAVRVTTSDDDGLAARASIGRRVDALVAAGRITVVDRFEIVRLGRTDDGVRLIGARGGELVEHDTDLVVSATGFRPNLEMLREIRLELDEIVEAPKRLAPLIDPNVHTCGTVEPHGFAELQHPEPGFFLAGMKSYGRAPTFLLATGYEQVRSITAWLAGDVAAASNVELVLPETGVCSTSLAPDGSSCDRRGTRAGAERLLQLGRDARSLS</sequence>
<evidence type="ECO:0000256" key="1">
    <source>
        <dbReference type="ARBA" id="ARBA00023002"/>
    </source>
</evidence>